<dbReference type="PANTHER" id="PTHR30154:SF34">
    <property type="entry name" value="TRANSCRIPTIONAL REGULATOR AZLB"/>
    <property type="match status" value="1"/>
</dbReference>
<dbReference type="PRINTS" id="PR00033">
    <property type="entry name" value="HTHASNC"/>
</dbReference>
<accession>A0A1I1A3C6</accession>
<dbReference type="InterPro" id="IPR036388">
    <property type="entry name" value="WH-like_DNA-bd_sf"/>
</dbReference>
<dbReference type="GO" id="GO:0043200">
    <property type="term" value="P:response to amino acid"/>
    <property type="evidence" value="ECO:0007669"/>
    <property type="project" value="TreeGrafter"/>
</dbReference>
<dbReference type="PANTHER" id="PTHR30154">
    <property type="entry name" value="LEUCINE-RESPONSIVE REGULATORY PROTEIN"/>
    <property type="match status" value="1"/>
</dbReference>
<dbReference type="Pfam" id="PF13404">
    <property type="entry name" value="HTH_AsnC-type"/>
    <property type="match status" value="1"/>
</dbReference>
<dbReference type="Pfam" id="PF01037">
    <property type="entry name" value="AsnC_trans_reg"/>
    <property type="match status" value="1"/>
</dbReference>
<dbReference type="InterPro" id="IPR000485">
    <property type="entry name" value="AsnC-type_HTH_dom"/>
</dbReference>
<dbReference type="GO" id="GO:0005829">
    <property type="term" value="C:cytosol"/>
    <property type="evidence" value="ECO:0007669"/>
    <property type="project" value="TreeGrafter"/>
</dbReference>
<accession>U1SN56</accession>
<dbReference type="SUPFAM" id="SSF54909">
    <property type="entry name" value="Dimeric alpha+beta barrel"/>
    <property type="match status" value="1"/>
</dbReference>
<dbReference type="SUPFAM" id="SSF46785">
    <property type="entry name" value="Winged helix' DNA-binding domain"/>
    <property type="match status" value="1"/>
</dbReference>
<dbReference type="InterPro" id="IPR019888">
    <property type="entry name" value="Tscrpt_reg_AsnC-like"/>
</dbReference>
<proteinExistence type="predicted"/>
<dbReference type="InterPro" id="IPR019887">
    <property type="entry name" value="Tscrpt_reg_AsnC/Lrp_C"/>
</dbReference>
<name>U1SN56_9PSED</name>
<dbReference type="GO" id="GO:0043565">
    <property type="term" value="F:sequence-specific DNA binding"/>
    <property type="evidence" value="ECO:0007669"/>
    <property type="project" value="InterPro"/>
</dbReference>
<dbReference type="AlphaFoldDB" id="U1SN56"/>
<sequence>MARHCDGFIAIFKDDLEPMTDAMDLKILGKLQKDCDQSLELLSDSVGLSSTSCYRRIRRMESVGIIKAKVAVLDERKLGIQVTAFFLIKLDRDSNDIDRRMQHILLSHPEIQDCYLMTGEFDFVMVAKFRDAAEYTEYIYRFLETYRDIPIRTYSSTLVVRTVKKSYELPLQGVGFCSGG</sequence>
<evidence type="ECO:0000313" key="1">
    <source>
        <dbReference type="EMBL" id="ERH47294.1"/>
    </source>
</evidence>
<dbReference type="InterPro" id="IPR036390">
    <property type="entry name" value="WH_DNA-bd_sf"/>
</dbReference>
<protein>
    <submittedName>
        <fullName evidence="1">AsnC family transcriptional regulator</fullName>
    </submittedName>
</protein>
<dbReference type="PATRIC" id="fig|1390371.3.peg.5420"/>
<dbReference type="InterPro" id="IPR011008">
    <property type="entry name" value="Dimeric_a/b-barrel"/>
</dbReference>
<organism evidence="1 2">
    <name type="scientific">Pseudomonas simiae</name>
    <dbReference type="NCBI Taxonomy" id="321846"/>
    <lineage>
        <taxon>Bacteria</taxon>
        <taxon>Pseudomonadati</taxon>
        <taxon>Pseudomonadota</taxon>
        <taxon>Gammaproteobacteria</taxon>
        <taxon>Pseudomonadales</taxon>
        <taxon>Pseudomonadaceae</taxon>
        <taxon>Pseudomonas</taxon>
    </lineage>
</organism>
<dbReference type="PROSITE" id="PS50956">
    <property type="entry name" value="HTH_ASNC_2"/>
    <property type="match status" value="1"/>
</dbReference>
<dbReference type="EMBL" id="AVQG01000058">
    <property type="protein sequence ID" value="ERH47294.1"/>
    <property type="molecule type" value="Genomic_DNA"/>
</dbReference>
<evidence type="ECO:0000313" key="2">
    <source>
        <dbReference type="Proteomes" id="UP000016504"/>
    </source>
</evidence>
<dbReference type="Gene3D" id="3.30.70.920">
    <property type="match status" value="1"/>
</dbReference>
<dbReference type="Proteomes" id="UP000016504">
    <property type="component" value="Unassembled WGS sequence"/>
</dbReference>
<comment type="caution">
    <text evidence="1">The sequence shown here is derived from an EMBL/GenBank/DDBJ whole genome shotgun (WGS) entry which is preliminary data.</text>
</comment>
<reference evidence="1 2" key="1">
    <citation type="submission" date="2013-08" db="EMBL/GenBank/DDBJ databases">
        <title>Biodegradation of aromatic compounds in biofilm forming Pseudomonas isolated from sewage sludge.</title>
        <authorList>
            <person name="Qureshi A."/>
            <person name="Ghosh S."/>
            <person name="Khardenavis A.A."/>
            <person name="Kapley A."/>
            <person name="Purohit H.J."/>
        </authorList>
    </citation>
    <scope>NUCLEOTIDE SEQUENCE [LARGE SCALE GENOMIC DNA]</scope>
    <source>
        <strain evidence="1 2">EGD-AQ6</strain>
    </source>
</reference>
<gene>
    <name evidence="1" type="ORF">O204_14385</name>
</gene>
<dbReference type="Gene3D" id="1.10.10.10">
    <property type="entry name" value="Winged helix-like DNA-binding domain superfamily/Winged helix DNA-binding domain"/>
    <property type="match status" value="1"/>
</dbReference>
<dbReference type="SMART" id="SM00344">
    <property type="entry name" value="HTH_ASNC"/>
    <property type="match status" value="1"/>
</dbReference>